<accession>A0A392U5Z9</accession>
<reference evidence="2 3" key="1">
    <citation type="journal article" date="2018" name="Front. Plant Sci.">
        <title>Red Clover (Trifolium pratense) and Zigzag Clover (T. medium) - A Picture of Genomic Similarities and Differences.</title>
        <authorList>
            <person name="Dluhosova J."/>
            <person name="Istvanek J."/>
            <person name="Nedelnik J."/>
            <person name="Repkova J."/>
        </authorList>
    </citation>
    <scope>NUCLEOTIDE SEQUENCE [LARGE SCALE GENOMIC DNA]</scope>
    <source>
        <strain evidence="3">cv. 10/8</strain>
        <tissue evidence="2">Leaf</tissue>
    </source>
</reference>
<feature type="non-terminal residue" evidence="2">
    <location>
        <position position="1"/>
    </location>
</feature>
<comment type="caution">
    <text evidence="2">The sequence shown here is derived from an EMBL/GenBank/DDBJ whole genome shotgun (WGS) entry which is preliminary data.</text>
</comment>
<organism evidence="2 3">
    <name type="scientific">Trifolium medium</name>
    <dbReference type="NCBI Taxonomy" id="97028"/>
    <lineage>
        <taxon>Eukaryota</taxon>
        <taxon>Viridiplantae</taxon>
        <taxon>Streptophyta</taxon>
        <taxon>Embryophyta</taxon>
        <taxon>Tracheophyta</taxon>
        <taxon>Spermatophyta</taxon>
        <taxon>Magnoliopsida</taxon>
        <taxon>eudicotyledons</taxon>
        <taxon>Gunneridae</taxon>
        <taxon>Pentapetalae</taxon>
        <taxon>rosids</taxon>
        <taxon>fabids</taxon>
        <taxon>Fabales</taxon>
        <taxon>Fabaceae</taxon>
        <taxon>Papilionoideae</taxon>
        <taxon>50 kb inversion clade</taxon>
        <taxon>NPAAA clade</taxon>
        <taxon>Hologalegina</taxon>
        <taxon>IRL clade</taxon>
        <taxon>Trifolieae</taxon>
        <taxon>Trifolium</taxon>
    </lineage>
</organism>
<dbReference type="AlphaFoldDB" id="A0A392U5Z9"/>
<dbReference type="EMBL" id="LXQA010724501">
    <property type="protein sequence ID" value="MCI67826.1"/>
    <property type="molecule type" value="Genomic_DNA"/>
</dbReference>
<dbReference type="Proteomes" id="UP000265520">
    <property type="component" value="Unassembled WGS sequence"/>
</dbReference>
<dbReference type="Pfam" id="PF10536">
    <property type="entry name" value="PMD"/>
    <property type="match status" value="1"/>
</dbReference>
<proteinExistence type="predicted"/>
<feature type="domain" description="Aminotransferase-like plant mobile" evidence="1">
    <location>
        <begin position="2"/>
        <end position="45"/>
    </location>
</feature>
<evidence type="ECO:0000313" key="2">
    <source>
        <dbReference type="EMBL" id="MCI67826.1"/>
    </source>
</evidence>
<sequence>LDSALLFALAERWHEETNSFHLLVEEIIVILDDVSCLLHLSIEGRLLDHPDIMTRFEVVDLMVELIRI</sequence>
<evidence type="ECO:0000259" key="1">
    <source>
        <dbReference type="Pfam" id="PF10536"/>
    </source>
</evidence>
<evidence type="ECO:0000313" key="3">
    <source>
        <dbReference type="Proteomes" id="UP000265520"/>
    </source>
</evidence>
<name>A0A392U5Z9_9FABA</name>
<protein>
    <submittedName>
        <fullName evidence="2">Putative IMP dehydrogenase/GMP reductase</fullName>
    </submittedName>
</protein>
<keyword evidence="3" id="KW-1185">Reference proteome</keyword>
<dbReference type="InterPro" id="IPR019557">
    <property type="entry name" value="AminoTfrase-like_pln_mobile"/>
</dbReference>